<accession>A0ABT6A2I4</accession>
<dbReference type="InterPro" id="IPR046373">
    <property type="entry name" value="Acyl-CoA_Oxase/DH_mid-dom_sf"/>
</dbReference>
<reference evidence="2 3" key="1">
    <citation type="submission" date="2023-03" db="EMBL/GenBank/DDBJ databases">
        <title>Draft genome sequence of Streptomyces sp. K1PA1 isolated from peat swamp forest in Thailand.</title>
        <authorList>
            <person name="Klaysubun C."/>
            <person name="Duangmal K."/>
        </authorList>
    </citation>
    <scope>NUCLEOTIDE SEQUENCE [LARGE SCALE GENOMIC DNA]</scope>
    <source>
        <strain evidence="2 3">K1PA1</strain>
    </source>
</reference>
<organism evidence="2 3">
    <name type="scientific">Streptomyces tropicalis</name>
    <dbReference type="NCBI Taxonomy" id="3034234"/>
    <lineage>
        <taxon>Bacteria</taxon>
        <taxon>Bacillati</taxon>
        <taxon>Actinomycetota</taxon>
        <taxon>Actinomycetes</taxon>
        <taxon>Kitasatosporales</taxon>
        <taxon>Streptomycetaceae</taxon>
        <taxon>Streptomyces</taxon>
    </lineage>
</organism>
<gene>
    <name evidence="2" type="ORF">P3H78_09415</name>
</gene>
<feature type="domain" description="Acyl-CoA dehydrogenase/oxidase N-terminal" evidence="1">
    <location>
        <begin position="17"/>
        <end position="109"/>
    </location>
</feature>
<dbReference type="Gene3D" id="1.10.540.10">
    <property type="entry name" value="Acyl-CoA dehydrogenase/oxidase, N-terminal domain"/>
    <property type="match status" value="1"/>
</dbReference>
<dbReference type="PANTHER" id="PTHR43884">
    <property type="entry name" value="ACYL-COA DEHYDROGENASE"/>
    <property type="match status" value="1"/>
</dbReference>
<evidence type="ECO:0000313" key="2">
    <source>
        <dbReference type="EMBL" id="MDF3298847.1"/>
    </source>
</evidence>
<dbReference type="InterPro" id="IPR037069">
    <property type="entry name" value="AcylCoA_DH/ox_N_sf"/>
</dbReference>
<dbReference type="RefSeq" id="WP_276108406.1">
    <property type="nucleotide sequence ID" value="NZ_JARJBB010000004.1"/>
</dbReference>
<dbReference type="SUPFAM" id="SSF56645">
    <property type="entry name" value="Acyl-CoA dehydrogenase NM domain-like"/>
    <property type="match status" value="1"/>
</dbReference>
<evidence type="ECO:0000259" key="1">
    <source>
        <dbReference type="Pfam" id="PF02771"/>
    </source>
</evidence>
<dbReference type="Gene3D" id="1.20.140.10">
    <property type="entry name" value="Butyryl-CoA Dehydrogenase, subunit A, domain 3"/>
    <property type="match status" value="1"/>
</dbReference>
<dbReference type="Gene3D" id="2.40.110.10">
    <property type="entry name" value="Butyryl-CoA Dehydrogenase, subunit A, domain 2"/>
    <property type="match status" value="1"/>
</dbReference>
<dbReference type="InterPro" id="IPR009100">
    <property type="entry name" value="AcylCoA_DH/oxidase_NM_dom_sf"/>
</dbReference>
<protein>
    <submittedName>
        <fullName evidence="2">Acyl-CoA dehydrogenase family protein</fullName>
    </submittedName>
</protein>
<dbReference type="PIRSF" id="PIRSF016578">
    <property type="entry name" value="HsaA"/>
    <property type="match status" value="1"/>
</dbReference>
<dbReference type="EMBL" id="JARJBB010000004">
    <property type="protein sequence ID" value="MDF3298847.1"/>
    <property type="molecule type" value="Genomic_DNA"/>
</dbReference>
<proteinExistence type="predicted"/>
<name>A0ABT6A2I4_9ACTN</name>
<sequence>MSRAATEAVAVPGDFWQRVAHEVADDLAVDAPERDRAGKPPYDEVARLREAGLPSVLAPPGADGAGTDCEAACAVVRRIAAADGSMGELLGRHYALSWSARFFGTPEQATAIEARAVRDGWLWAGGTGVPPQPPVGRPGGGRPSLVLGPAAEGHLLTGRRTLAAAVAVADRFVLDAVCATTGESLVVLVDPGHPGVTRDLLPDRLGQRLAAAGTVHFDDVPVGPGDVLGPVPHDEDGAAPFAAAAPLTLRLVLAHVVLGIAEGALAEARDLSRAAVHTRHADGGAHGFAPVPGTDADLLLGFGELALAAHGAAAVADRATAAMARTLRAGHDLDAERCADTAALVAAAEAATVRAALLIGERVLELADGDGLDRFWRNVRTLSGRGSTGPTLRAIGDHFLNSVRADPGRWG</sequence>
<evidence type="ECO:0000313" key="3">
    <source>
        <dbReference type="Proteomes" id="UP001221150"/>
    </source>
</evidence>
<dbReference type="InterPro" id="IPR013786">
    <property type="entry name" value="AcylCoA_DH/ox_N"/>
</dbReference>
<keyword evidence="3" id="KW-1185">Reference proteome</keyword>
<dbReference type="PANTHER" id="PTHR43884:SF12">
    <property type="entry name" value="ISOVALERYL-COA DEHYDROGENASE, MITOCHONDRIAL-RELATED"/>
    <property type="match status" value="1"/>
</dbReference>
<dbReference type="Proteomes" id="UP001221150">
    <property type="component" value="Unassembled WGS sequence"/>
</dbReference>
<comment type="caution">
    <text evidence="2">The sequence shown here is derived from an EMBL/GenBank/DDBJ whole genome shotgun (WGS) entry which is preliminary data.</text>
</comment>
<dbReference type="Pfam" id="PF02771">
    <property type="entry name" value="Acyl-CoA_dh_N"/>
    <property type="match status" value="1"/>
</dbReference>